<dbReference type="InterPro" id="IPR017771">
    <property type="entry name" value="Cyanamide_hydratase_HD"/>
</dbReference>
<sequence length="248" mass="27525">MASTTPAASAHDIAKHGWTAVPVDANTILGDKPYLHKPPPMTVDEIPFPSDDPIVAKVQAYAKEHLIEPTYNHSMRVYYFGYCILKHQFPEHAANVSLSTWALTCLLHDIGTTSSNLRTTLLSFEWFGGILALNLLQSHNSPLPQAEAVTEAIIRHQDLGTVGKITFLGQLIQLATIYDNMGGRPELVDAKTRDEVVAKFPRLQWSTCFSHTIREENGLKPWAHTTHLGEDDFPNGVANNTLMAPYEK</sequence>
<dbReference type="Proteomes" id="UP000799118">
    <property type="component" value="Unassembled WGS sequence"/>
</dbReference>
<dbReference type="SUPFAM" id="SSF109604">
    <property type="entry name" value="HD-domain/PDEase-like"/>
    <property type="match status" value="1"/>
</dbReference>
<dbReference type="NCBIfam" id="TIGR03401">
    <property type="entry name" value="cyanamide_fam"/>
    <property type="match status" value="1"/>
</dbReference>
<organism evidence="2 3">
    <name type="scientific">Gymnopus androsaceus JB14</name>
    <dbReference type="NCBI Taxonomy" id="1447944"/>
    <lineage>
        <taxon>Eukaryota</taxon>
        <taxon>Fungi</taxon>
        <taxon>Dikarya</taxon>
        <taxon>Basidiomycota</taxon>
        <taxon>Agaricomycotina</taxon>
        <taxon>Agaricomycetes</taxon>
        <taxon>Agaricomycetidae</taxon>
        <taxon>Agaricales</taxon>
        <taxon>Marasmiineae</taxon>
        <taxon>Omphalotaceae</taxon>
        <taxon>Gymnopus</taxon>
    </lineage>
</organism>
<dbReference type="Gene3D" id="1.10.3210.10">
    <property type="entry name" value="Hypothetical protein af1432"/>
    <property type="match status" value="1"/>
</dbReference>
<evidence type="ECO:0000313" key="2">
    <source>
        <dbReference type="EMBL" id="KAE9406146.1"/>
    </source>
</evidence>
<protein>
    <submittedName>
        <fullName evidence="2">Urea hydro-lyase cyanamide</fullName>
    </submittedName>
</protein>
<dbReference type="PANTHER" id="PTHR35569:SF1">
    <property type="entry name" value="CYANAMIDE HYDRATASE DDI2-RELATED"/>
    <property type="match status" value="1"/>
</dbReference>
<dbReference type="SMART" id="SM00471">
    <property type="entry name" value="HDc"/>
    <property type="match status" value="1"/>
</dbReference>
<keyword evidence="3" id="KW-1185">Reference proteome</keyword>
<dbReference type="InterPro" id="IPR003607">
    <property type="entry name" value="HD/PDEase_dom"/>
</dbReference>
<dbReference type="InterPro" id="IPR006674">
    <property type="entry name" value="HD_domain"/>
</dbReference>
<dbReference type="Pfam" id="PF01966">
    <property type="entry name" value="HD"/>
    <property type="match status" value="1"/>
</dbReference>
<gene>
    <name evidence="2" type="ORF">BT96DRAFT_876030</name>
</gene>
<dbReference type="AlphaFoldDB" id="A0A6A4I6E4"/>
<reference evidence="2" key="1">
    <citation type="journal article" date="2019" name="Environ. Microbiol.">
        <title>Fungal ecological strategies reflected in gene transcription - a case study of two litter decomposers.</title>
        <authorList>
            <person name="Barbi F."/>
            <person name="Kohler A."/>
            <person name="Barry K."/>
            <person name="Baskaran P."/>
            <person name="Daum C."/>
            <person name="Fauchery L."/>
            <person name="Ihrmark K."/>
            <person name="Kuo A."/>
            <person name="LaButti K."/>
            <person name="Lipzen A."/>
            <person name="Morin E."/>
            <person name="Grigoriev I.V."/>
            <person name="Henrissat B."/>
            <person name="Lindahl B."/>
            <person name="Martin F."/>
        </authorList>
    </citation>
    <scope>NUCLEOTIDE SEQUENCE</scope>
    <source>
        <strain evidence="2">JB14</strain>
    </source>
</reference>
<dbReference type="PANTHER" id="PTHR35569">
    <property type="entry name" value="CYANAMIDE HYDRATASE DDI2-RELATED"/>
    <property type="match status" value="1"/>
</dbReference>
<accession>A0A6A4I6E4</accession>
<proteinExistence type="predicted"/>
<dbReference type="OrthoDB" id="10033309at2759"/>
<dbReference type="EMBL" id="ML769404">
    <property type="protein sequence ID" value="KAE9406146.1"/>
    <property type="molecule type" value="Genomic_DNA"/>
</dbReference>
<name>A0A6A4I6E4_9AGAR</name>
<feature type="domain" description="HD" evidence="1">
    <location>
        <begin position="70"/>
        <end position="181"/>
    </location>
</feature>
<evidence type="ECO:0000313" key="3">
    <source>
        <dbReference type="Proteomes" id="UP000799118"/>
    </source>
</evidence>
<dbReference type="PROSITE" id="PS51831">
    <property type="entry name" value="HD"/>
    <property type="match status" value="1"/>
</dbReference>
<dbReference type="CDD" id="cd00077">
    <property type="entry name" value="HDc"/>
    <property type="match status" value="1"/>
</dbReference>
<evidence type="ECO:0000259" key="1">
    <source>
        <dbReference type="PROSITE" id="PS51831"/>
    </source>
</evidence>